<evidence type="ECO:0000256" key="3">
    <source>
        <dbReference type="ARBA" id="ARBA00022741"/>
    </source>
</evidence>
<dbReference type="InterPro" id="IPR000719">
    <property type="entry name" value="Prot_kinase_dom"/>
</dbReference>
<dbReference type="InterPro" id="IPR011009">
    <property type="entry name" value="Kinase-like_dom_sf"/>
</dbReference>
<evidence type="ECO:0000256" key="6">
    <source>
        <dbReference type="ARBA" id="ARBA00023180"/>
    </source>
</evidence>
<dbReference type="PANTHER" id="PTHR27005">
    <property type="entry name" value="WALL-ASSOCIATED RECEPTOR KINASE-LIKE 21"/>
    <property type="match status" value="1"/>
</dbReference>
<feature type="signal peptide" evidence="9">
    <location>
        <begin position="1"/>
        <end position="32"/>
    </location>
</feature>
<dbReference type="InterPro" id="IPR001881">
    <property type="entry name" value="EGF-like_Ca-bd_dom"/>
</dbReference>
<comment type="subcellular location">
    <subcellularLocation>
        <location evidence="1">Membrane</location>
        <topology evidence="1">Single-pass type I membrane protein</topology>
    </subcellularLocation>
</comment>
<keyword evidence="8" id="KW-1133">Transmembrane helix</keyword>
<keyword evidence="8" id="KW-0812">Transmembrane</keyword>
<evidence type="ECO:0000313" key="12">
    <source>
        <dbReference type="Proteomes" id="UP000324897"/>
    </source>
</evidence>
<evidence type="ECO:0000256" key="5">
    <source>
        <dbReference type="ARBA" id="ARBA00023157"/>
    </source>
</evidence>
<dbReference type="PROSITE" id="PS00107">
    <property type="entry name" value="PROTEIN_KINASE_ATP"/>
    <property type="match status" value="1"/>
</dbReference>
<feature type="non-terminal residue" evidence="11">
    <location>
        <position position="1"/>
    </location>
</feature>
<accession>A0A5J9UJ19</accession>
<dbReference type="SMART" id="SM00220">
    <property type="entry name" value="S_TKc"/>
    <property type="match status" value="1"/>
</dbReference>
<evidence type="ECO:0000256" key="2">
    <source>
        <dbReference type="ARBA" id="ARBA00022729"/>
    </source>
</evidence>
<dbReference type="InterPro" id="IPR001245">
    <property type="entry name" value="Ser-Thr/Tyr_kinase_cat_dom"/>
</dbReference>
<keyword evidence="3 7" id="KW-0547">Nucleotide-binding</keyword>
<dbReference type="GO" id="GO:0005509">
    <property type="term" value="F:calcium ion binding"/>
    <property type="evidence" value="ECO:0007669"/>
    <property type="project" value="InterPro"/>
</dbReference>
<dbReference type="Gene3D" id="2.10.25.10">
    <property type="entry name" value="Laminin"/>
    <property type="match status" value="1"/>
</dbReference>
<gene>
    <name evidence="11" type="ORF">EJB05_25735</name>
</gene>
<comment type="caution">
    <text evidence="11">The sequence shown here is derived from an EMBL/GenBank/DDBJ whole genome shotgun (WGS) entry which is preliminary data.</text>
</comment>
<keyword evidence="6" id="KW-0325">Glycoprotein</keyword>
<evidence type="ECO:0000313" key="11">
    <source>
        <dbReference type="EMBL" id="TVU23375.1"/>
    </source>
</evidence>
<dbReference type="PROSITE" id="PS00010">
    <property type="entry name" value="ASX_HYDROXYL"/>
    <property type="match status" value="1"/>
</dbReference>
<dbReference type="OrthoDB" id="10060424at2759"/>
<feature type="domain" description="Protein kinase" evidence="10">
    <location>
        <begin position="440"/>
        <end position="720"/>
    </location>
</feature>
<dbReference type="Gene3D" id="3.30.200.20">
    <property type="entry name" value="Phosphorylase Kinase, domain 1"/>
    <property type="match status" value="1"/>
</dbReference>
<dbReference type="Gramene" id="TVU23375">
    <property type="protein sequence ID" value="TVU23375"/>
    <property type="gene ID" value="EJB05_25735"/>
</dbReference>
<dbReference type="InterPro" id="IPR045274">
    <property type="entry name" value="WAK-like"/>
</dbReference>
<proteinExistence type="predicted"/>
<dbReference type="GO" id="GO:0005886">
    <property type="term" value="C:plasma membrane"/>
    <property type="evidence" value="ECO:0007669"/>
    <property type="project" value="TreeGrafter"/>
</dbReference>
<dbReference type="SMART" id="SM00181">
    <property type="entry name" value="EGF"/>
    <property type="match status" value="2"/>
</dbReference>
<dbReference type="GO" id="GO:0007166">
    <property type="term" value="P:cell surface receptor signaling pathway"/>
    <property type="evidence" value="ECO:0007669"/>
    <property type="project" value="InterPro"/>
</dbReference>
<evidence type="ECO:0000256" key="9">
    <source>
        <dbReference type="SAM" id="SignalP"/>
    </source>
</evidence>
<keyword evidence="4 7" id="KW-0067">ATP-binding</keyword>
<organism evidence="11 12">
    <name type="scientific">Eragrostis curvula</name>
    <name type="common">weeping love grass</name>
    <dbReference type="NCBI Taxonomy" id="38414"/>
    <lineage>
        <taxon>Eukaryota</taxon>
        <taxon>Viridiplantae</taxon>
        <taxon>Streptophyta</taxon>
        <taxon>Embryophyta</taxon>
        <taxon>Tracheophyta</taxon>
        <taxon>Spermatophyta</taxon>
        <taxon>Magnoliopsida</taxon>
        <taxon>Liliopsida</taxon>
        <taxon>Poales</taxon>
        <taxon>Poaceae</taxon>
        <taxon>PACMAD clade</taxon>
        <taxon>Chloridoideae</taxon>
        <taxon>Eragrostideae</taxon>
        <taxon>Eragrostidinae</taxon>
        <taxon>Eragrostis</taxon>
    </lineage>
</organism>
<dbReference type="Gene3D" id="1.10.510.10">
    <property type="entry name" value="Transferase(Phosphotransferase) domain 1"/>
    <property type="match status" value="1"/>
</dbReference>
<evidence type="ECO:0000256" key="1">
    <source>
        <dbReference type="ARBA" id="ARBA00004479"/>
    </source>
</evidence>
<dbReference type="Proteomes" id="UP000324897">
    <property type="component" value="Chromosome 2"/>
</dbReference>
<evidence type="ECO:0000259" key="10">
    <source>
        <dbReference type="PROSITE" id="PS50011"/>
    </source>
</evidence>
<dbReference type="CDD" id="cd00054">
    <property type="entry name" value="EGF_CA"/>
    <property type="match status" value="1"/>
</dbReference>
<name>A0A5J9UJ19_9POAL</name>
<keyword evidence="2 9" id="KW-0732">Signal</keyword>
<dbReference type="PANTHER" id="PTHR27005:SF162">
    <property type="entry name" value="OS11G0691500 PROTEIN"/>
    <property type="match status" value="1"/>
</dbReference>
<dbReference type="AlphaFoldDB" id="A0A5J9UJ19"/>
<dbReference type="Pfam" id="PF07714">
    <property type="entry name" value="PK_Tyr_Ser-Thr"/>
    <property type="match status" value="1"/>
</dbReference>
<evidence type="ECO:0000256" key="4">
    <source>
        <dbReference type="ARBA" id="ARBA00022840"/>
    </source>
</evidence>
<feature type="chain" id="PRO_5023928023" description="Protein kinase domain-containing protein" evidence="9">
    <location>
        <begin position="33"/>
        <end position="730"/>
    </location>
</feature>
<dbReference type="InterPro" id="IPR025287">
    <property type="entry name" value="WAK_GUB"/>
</dbReference>
<dbReference type="GO" id="GO:0030247">
    <property type="term" value="F:polysaccharide binding"/>
    <property type="evidence" value="ECO:0007669"/>
    <property type="project" value="InterPro"/>
</dbReference>
<reference evidence="11 12" key="1">
    <citation type="journal article" date="2019" name="Sci. Rep.">
        <title>A high-quality genome of Eragrostis curvula grass provides insights into Poaceae evolution and supports new strategies to enhance forage quality.</title>
        <authorList>
            <person name="Carballo J."/>
            <person name="Santos B.A.C.M."/>
            <person name="Zappacosta D."/>
            <person name="Garbus I."/>
            <person name="Selva J.P."/>
            <person name="Gallo C.A."/>
            <person name="Diaz A."/>
            <person name="Albertini E."/>
            <person name="Caccamo M."/>
            <person name="Echenique V."/>
        </authorList>
    </citation>
    <scope>NUCLEOTIDE SEQUENCE [LARGE SCALE GENOMIC DNA]</scope>
    <source>
        <strain evidence="12">cv. Victoria</strain>
        <tissue evidence="11">Leaf</tissue>
    </source>
</reference>
<feature type="transmembrane region" description="Helical" evidence="8">
    <location>
        <begin position="383"/>
        <end position="405"/>
    </location>
</feature>
<dbReference type="Pfam" id="PF13947">
    <property type="entry name" value="GUB_WAK_bind"/>
    <property type="match status" value="1"/>
</dbReference>
<dbReference type="InterPro" id="IPR017441">
    <property type="entry name" value="Protein_kinase_ATP_BS"/>
</dbReference>
<evidence type="ECO:0000256" key="7">
    <source>
        <dbReference type="PROSITE-ProRule" id="PRU10141"/>
    </source>
</evidence>
<feature type="binding site" evidence="7">
    <location>
        <position position="468"/>
    </location>
    <ligand>
        <name>ATP</name>
        <dbReference type="ChEBI" id="CHEBI:30616"/>
    </ligand>
</feature>
<dbReference type="GO" id="GO:0005524">
    <property type="term" value="F:ATP binding"/>
    <property type="evidence" value="ECO:0007669"/>
    <property type="project" value="UniProtKB-UniRule"/>
</dbReference>
<dbReference type="PROSITE" id="PS50011">
    <property type="entry name" value="PROTEIN_KINASE_DOM"/>
    <property type="match status" value="1"/>
</dbReference>
<dbReference type="SMART" id="SM00179">
    <property type="entry name" value="EGF_CA"/>
    <property type="match status" value="1"/>
</dbReference>
<dbReference type="InterPro" id="IPR000742">
    <property type="entry name" value="EGF"/>
</dbReference>
<sequence length="730" mass="79552">MKHQRVAMPQAVVWLFLSSALLLITSSHLAAAAVSNEALSVPPISKPNCPSKCGDVEIPYPFGIGDGCAAAGPGLAAFNITCNHSSSPPKPFAGDFEILDISVESAEMRIVSPVSHICFDSYNTTESGGNWNIELPSSFLVSKRRNKFTAIGCSTLAYFGGSARRNFLTGCISSCESLDDAAQDGKECAGLGCCQMGIPSDVYMIGVDWGYTTNPAWNYSPCSYAFVAQKGWYHFRLEDLTRRGNESFISSQVGTTLPVVLDWAITSDVSCQITREASGMSTITTNASACASAHSRCIKATQGNGYICKCSTGYQGNPYITDGCININECKLRKSNLTKYGKQYPCHSSSTCQDTPGDYKCKCKFWHRGDGKSDKGCQPRIPAYAVAIVATFVSVALACFAIVLLQRRKHRKSFSKNGGDILMAMGIGIFTESDLKRITNGYRKNIGGGYFGKVYKGTINGTQQVAVKRPHEKAEAPPLEEFRNEIIFQFRINHDNVVRLLGCCLETDVPILVFEYIPKGSLHEMLHGSAGKPPCALSLMERLDIAIGSAGALAYMHSHGERNHIHGDIKSANILLDGDLKPKVSDFGSSKLLSANRYVKGVPADMAYIDPVYHKTGYFTVKSDVYSFGVVLLELITRNMPRYGDSSLTIDFKKSFKDQGNGRKMYDSEMLSDVGSESQRYLECLDMVGALAIQCLKEEDVDERPDMDEVLKELEQAKSIASGGPRSEAS</sequence>
<keyword evidence="8" id="KW-0472">Membrane</keyword>
<evidence type="ECO:0000256" key="8">
    <source>
        <dbReference type="SAM" id="Phobius"/>
    </source>
</evidence>
<dbReference type="SUPFAM" id="SSF56112">
    <property type="entry name" value="Protein kinase-like (PK-like)"/>
    <property type="match status" value="1"/>
</dbReference>
<protein>
    <recommendedName>
        <fullName evidence="10">Protein kinase domain-containing protein</fullName>
    </recommendedName>
</protein>
<dbReference type="InterPro" id="IPR000152">
    <property type="entry name" value="EGF-type_Asp/Asn_hydroxyl_site"/>
</dbReference>
<keyword evidence="12" id="KW-1185">Reference proteome</keyword>
<dbReference type="EMBL" id="RWGY01000013">
    <property type="protein sequence ID" value="TVU23375.1"/>
    <property type="molecule type" value="Genomic_DNA"/>
</dbReference>
<dbReference type="GO" id="GO:0004674">
    <property type="term" value="F:protein serine/threonine kinase activity"/>
    <property type="evidence" value="ECO:0007669"/>
    <property type="project" value="TreeGrafter"/>
</dbReference>
<keyword evidence="5" id="KW-1015">Disulfide bond</keyword>